<reference evidence="2 3" key="2">
    <citation type="journal article" date="2021" name="Int. J. Syst. Evol. Microbiol.">
        <title>Isolation and Polyphasic Characterization of Desulfuromonas versatilis sp. Nov., an Electrogenic Bacteria Capable of Versatile Metabolism Isolated from a Graphene Oxide-Reducing Enrichment Culture.</title>
        <authorList>
            <person name="Xie L."/>
            <person name="Yoshida N."/>
            <person name="Ishii S."/>
            <person name="Meng L."/>
        </authorList>
    </citation>
    <scope>NUCLEOTIDE SEQUENCE [LARGE SCALE GENOMIC DNA]</scope>
    <source>
        <strain evidence="2 3">NIT-T3</strain>
    </source>
</reference>
<dbReference type="InterPro" id="IPR036400">
    <property type="entry name" value="Cyt_B5-like_heme/steroid_sf"/>
</dbReference>
<keyword evidence="3" id="KW-1185">Reference proteome</keyword>
<dbReference type="SMART" id="SM01117">
    <property type="entry name" value="Cyt-b5"/>
    <property type="match status" value="1"/>
</dbReference>
<gene>
    <name evidence="2" type="ORF">DESUT3_34620</name>
</gene>
<reference evidence="2 3" key="1">
    <citation type="journal article" date="2016" name="C (Basel)">
        <title>Selective Growth of and Electricity Production by Marine Exoelectrogenic Bacteria in Self-Aggregated Hydrogel of Microbially Reduced Graphene Oxide.</title>
        <authorList>
            <person name="Yoshida N."/>
            <person name="Goto Y."/>
            <person name="Miyata Y."/>
        </authorList>
    </citation>
    <scope>NUCLEOTIDE SEQUENCE [LARGE SCALE GENOMIC DNA]</scope>
    <source>
        <strain evidence="2 3">NIT-T3</strain>
    </source>
</reference>
<dbReference type="SUPFAM" id="SSF55856">
    <property type="entry name" value="Cytochrome b5-like heme/steroid binding domain"/>
    <property type="match status" value="1"/>
</dbReference>
<organism evidence="2 3">
    <name type="scientific">Desulfuromonas versatilis</name>
    <dbReference type="NCBI Taxonomy" id="2802975"/>
    <lineage>
        <taxon>Bacteria</taxon>
        <taxon>Pseudomonadati</taxon>
        <taxon>Thermodesulfobacteriota</taxon>
        <taxon>Desulfuromonadia</taxon>
        <taxon>Desulfuromonadales</taxon>
        <taxon>Desulfuromonadaceae</taxon>
        <taxon>Desulfuromonas</taxon>
    </lineage>
</organism>
<dbReference type="EMBL" id="AP024355">
    <property type="protein sequence ID" value="BCR06393.1"/>
    <property type="molecule type" value="Genomic_DNA"/>
</dbReference>
<sequence>MTKQELAKFDGREGRKAYVAVSGKIYDVTASALWENGDHQGLHAAGGDLTEELKTAPHVRSVVERFPVVGTLDEEPPPKKKKWGLF</sequence>
<dbReference type="RefSeq" id="WP_221249773.1">
    <property type="nucleotide sequence ID" value="NZ_AP024355.1"/>
</dbReference>
<proteinExistence type="predicted"/>
<evidence type="ECO:0000313" key="3">
    <source>
        <dbReference type="Proteomes" id="UP001319827"/>
    </source>
</evidence>
<dbReference type="Proteomes" id="UP001319827">
    <property type="component" value="Chromosome"/>
</dbReference>
<protein>
    <submittedName>
        <fullName evidence="2">Cytochrome b5</fullName>
    </submittedName>
</protein>
<dbReference type="Gene3D" id="3.10.120.10">
    <property type="entry name" value="Cytochrome b5-like heme/steroid binding domain"/>
    <property type="match status" value="1"/>
</dbReference>
<dbReference type="InterPro" id="IPR001199">
    <property type="entry name" value="Cyt_B5-like_heme/steroid-bd"/>
</dbReference>
<name>A0ABN6E236_9BACT</name>
<evidence type="ECO:0000313" key="2">
    <source>
        <dbReference type="EMBL" id="BCR06393.1"/>
    </source>
</evidence>
<accession>A0ABN6E236</accession>
<evidence type="ECO:0000259" key="1">
    <source>
        <dbReference type="SMART" id="SM01117"/>
    </source>
</evidence>
<feature type="domain" description="Cytochrome b5 heme-binding" evidence="1">
    <location>
        <begin position="1"/>
        <end position="73"/>
    </location>
</feature>
<dbReference type="Pfam" id="PF00173">
    <property type="entry name" value="Cyt-b5"/>
    <property type="match status" value="1"/>
</dbReference>